<name>A0A9P1BHJ9_9DINO</name>
<feature type="domain" description="DUF4116" evidence="1">
    <location>
        <begin position="79"/>
        <end position="127"/>
    </location>
</feature>
<dbReference type="AlphaFoldDB" id="A0A9P1BHJ9"/>
<proteinExistence type="predicted"/>
<evidence type="ECO:0000313" key="2">
    <source>
        <dbReference type="EMBL" id="CAI3972840.1"/>
    </source>
</evidence>
<feature type="domain" description="DUF4116" evidence="1">
    <location>
        <begin position="154"/>
        <end position="196"/>
    </location>
</feature>
<accession>A0A9P1BHJ9</accession>
<dbReference type="EMBL" id="CAMXCT020000037">
    <property type="protein sequence ID" value="CAL1126215.1"/>
    <property type="molecule type" value="Genomic_DNA"/>
</dbReference>
<dbReference type="OrthoDB" id="10523491at2759"/>
<reference evidence="2" key="1">
    <citation type="submission" date="2022-10" db="EMBL/GenBank/DDBJ databases">
        <authorList>
            <person name="Chen Y."/>
            <person name="Dougan E. K."/>
            <person name="Chan C."/>
            <person name="Rhodes N."/>
            <person name="Thang M."/>
        </authorList>
    </citation>
    <scope>NUCLEOTIDE SEQUENCE</scope>
</reference>
<keyword evidence="4" id="KW-1185">Reference proteome</keyword>
<evidence type="ECO:0000313" key="4">
    <source>
        <dbReference type="Proteomes" id="UP001152797"/>
    </source>
</evidence>
<dbReference type="InterPro" id="IPR025197">
    <property type="entry name" value="DUF4116"/>
</dbReference>
<dbReference type="Pfam" id="PF13475">
    <property type="entry name" value="DUF4116"/>
    <property type="match status" value="4"/>
</dbReference>
<sequence length="364" mass="39842">MQSAIHTLQRREQIVPAEPFQDLRADRNLVEEAVRRNGGDALQYATEELRNEPKLVMQALEAPKGSSKALAFSAKLAADRTFVIQVLEKDGLSLQYVAPSLKADPSVVLVALQQNGESLQFAPDKFRESRKVVEVAVKQNPKAVRFASESLREDEEFVKEVAEIDGSVLQFASETLCGNWRVASKAVAQSWEALPFEQVDGGLSREVLLGSVKQDWRAIKEILQKSPVPQDFLVEAAAINPEIVRAQQLRGNKEVALTALSLNGLMLHYLLPDLRADPELASVAIRQNPDAMGEVHPCLRREKDLLNIQTEGLARRARLELRRMKAEAAAAEAAQAMQEAIVPDADTAADAAENAAADAAADEA</sequence>
<evidence type="ECO:0000313" key="3">
    <source>
        <dbReference type="EMBL" id="CAL4760152.1"/>
    </source>
</evidence>
<feature type="domain" description="DUF4116" evidence="1">
    <location>
        <begin position="252"/>
        <end position="297"/>
    </location>
</feature>
<dbReference type="EMBL" id="CAMXCT010000037">
    <property type="protein sequence ID" value="CAI3972840.1"/>
    <property type="molecule type" value="Genomic_DNA"/>
</dbReference>
<dbReference type="Proteomes" id="UP001152797">
    <property type="component" value="Unassembled WGS sequence"/>
</dbReference>
<organism evidence="2">
    <name type="scientific">Cladocopium goreaui</name>
    <dbReference type="NCBI Taxonomy" id="2562237"/>
    <lineage>
        <taxon>Eukaryota</taxon>
        <taxon>Sar</taxon>
        <taxon>Alveolata</taxon>
        <taxon>Dinophyceae</taxon>
        <taxon>Suessiales</taxon>
        <taxon>Symbiodiniaceae</taxon>
        <taxon>Cladocopium</taxon>
    </lineage>
</organism>
<reference evidence="3 4" key="2">
    <citation type="submission" date="2024-05" db="EMBL/GenBank/DDBJ databases">
        <authorList>
            <person name="Chen Y."/>
            <person name="Shah S."/>
            <person name="Dougan E. K."/>
            <person name="Thang M."/>
            <person name="Chan C."/>
        </authorList>
    </citation>
    <scope>NUCLEOTIDE SEQUENCE [LARGE SCALE GENOMIC DNA]</scope>
</reference>
<dbReference type="EMBL" id="CAMXCT030000037">
    <property type="protein sequence ID" value="CAL4760152.1"/>
    <property type="molecule type" value="Genomic_DNA"/>
</dbReference>
<evidence type="ECO:0000259" key="1">
    <source>
        <dbReference type="Pfam" id="PF13475"/>
    </source>
</evidence>
<comment type="caution">
    <text evidence="2">The sequence shown here is derived from an EMBL/GenBank/DDBJ whole genome shotgun (WGS) entry which is preliminary data.</text>
</comment>
<feature type="domain" description="DUF4116" evidence="1">
    <location>
        <begin position="26"/>
        <end position="61"/>
    </location>
</feature>
<protein>
    <recommendedName>
        <fullName evidence="1">DUF4116 domain-containing protein</fullName>
    </recommendedName>
</protein>
<gene>
    <name evidence="2" type="ORF">C1SCF055_LOCUS1384</name>
</gene>